<evidence type="ECO:0000313" key="2">
    <source>
        <dbReference type="EMBL" id="KAG7156028.1"/>
    </source>
</evidence>
<keyword evidence="1" id="KW-0472">Membrane</keyword>
<feature type="transmembrane region" description="Helical" evidence="1">
    <location>
        <begin position="78"/>
        <end position="102"/>
    </location>
</feature>
<feature type="transmembrane region" description="Helical" evidence="1">
    <location>
        <begin position="21"/>
        <end position="42"/>
    </location>
</feature>
<keyword evidence="1" id="KW-1133">Transmembrane helix</keyword>
<protein>
    <submittedName>
        <fullName evidence="2">Uncharacterized protein</fullName>
    </submittedName>
</protein>
<proteinExistence type="predicted"/>
<dbReference type="AlphaFoldDB" id="A0A8J5JKE0"/>
<keyword evidence="1" id="KW-0812">Transmembrane</keyword>
<keyword evidence="3" id="KW-1185">Reference proteome</keyword>
<name>A0A8J5JKE0_HOMAM</name>
<gene>
    <name evidence="2" type="ORF">Hamer_G022935</name>
</gene>
<evidence type="ECO:0000313" key="3">
    <source>
        <dbReference type="Proteomes" id="UP000747542"/>
    </source>
</evidence>
<dbReference type="OrthoDB" id="2354286at2759"/>
<accession>A0A8J5JKE0</accession>
<dbReference type="EMBL" id="JAHLQT010040247">
    <property type="protein sequence ID" value="KAG7156028.1"/>
    <property type="molecule type" value="Genomic_DNA"/>
</dbReference>
<comment type="caution">
    <text evidence="2">The sequence shown here is derived from an EMBL/GenBank/DDBJ whole genome shotgun (WGS) entry which is preliminary data.</text>
</comment>
<sequence length="142" mass="15420">MAENKKILGNCCFFVSLRTGSLLIALFSLLFSMIGAAYSLYLGLIGNLEGWPDLIIDIVHLVLASILIHGVRSENVQLVNIWVWVTSILVGITIILGILIIILTDSLIGAIILLVVSVLQIYFVLVVRSYAVSISSLLPTPV</sequence>
<reference evidence="2" key="1">
    <citation type="journal article" date="2021" name="Sci. Adv.">
        <title>The American lobster genome reveals insights on longevity, neural, and immune adaptations.</title>
        <authorList>
            <person name="Polinski J.M."/>
            <person name="Zimin A.V."/>
            <person name="Clark K.F."/>
            <person name="Kohn A.B."/>
            <person name="Sadowski N."/>
            <person name="Timp W."/>
            <person name="Ptitsyn A."/>
            <person name="Khanna P."/>
            <person name="Romanova D.Y."/>
            <person name="Williams P."/>
            <person name="Greenwood S.J."/>
            <person name="Moroz L.L."/>
            <person name="Walt D.R."/>
            <person name="Bodnar A.G."/>
        </authorList>
    </citation>
    <scope>NUCLEOTIDE SEQUENCE</scope>
    <source>
        <strain evidence="2">GMGI-L3</strain>
    </source>
</reference>
<evidence type="ECO:0000256" key="1">
    <source>
        <dbReference type="SAM" id="Phobius"/>
    </source>
</evidence>
<dbReference type="Proteomes" id="UP000747542">
    <property type="component" value="Unassembled WGS sequence"/>
</dbReference>
<feature type="transmembrane region" description="Helical" evidence="1">
    <location>
        <begin position="108"/>
        <end position="127"/>
    </location>
</feature>
<organism evidence="2 3">
    <name type="scientific">Homarus americanus</name>
    <name type="common">American lobster</name>
    <dbReference type="NCBI Taxonomy" id="6706"/>
    <lineage>
        <taxon>Eukaryota</taxon>
        <taxon>Metazoa</taxon>
        <taxon>Ecdysozoa</taxon>
        <taxon>Arthropoda</taxon>
        <taxon>Crustacea</taxon>
        <taxon>Multicrustacea</taxon>
        <taxon>Malacostraca</taxon>
        <taxon>Eumalacostraca</taxon>
        <taxon>Eucarida</taxon>
        <taxon>Decapoda</taxon>
        <taxon>Pleocyemata</taxon>
        <taxon>Astacidea</taxon>
        <taxon>Nephropoidea</taxon>
        <taxon>Nephropidae</taxon>
        <taxon>Homarus</taxon>
    </lineage>
</organism>